<name>A0A9P1JQ49_9PROT</name>
<dbReference type="EMBL" id="HE577327">
    <property type="protein sequence ID" value="CCC97555.1"/>
    <property type="molecule type" value="Genomic_DNA"/>
</dbReference>
<protein>
    <submittedName>
        <fullName evidence="2">Uncharacterized protein</fullName>
    </submittedName>
</protein>
<feature type="compositionally biased region" description="Basic and acidic residues" evidence="1">
    <location>
        <begin position="38"/>
        <end position="47"/>
    </location>
</feature>
<evidence type="ECO:0000313" key="2">
    <source>
        <dbReference type="EMBL" id="CCC97555.1"/>
    </source>
</evidence>
<gene>
    <name evidence="2" type="ORF">AZOBR_70191</name>
</gene>
<evidence type="ECO:0000256" key="1">
    <source>
        <dbReference type="SAM" id="MobiDB-lite"/>
    </source>
</evidence>
<sequence length="62" mass="6784">MRTAPRRPNCTSRNTAWRPAKPASSTKATGCWAAAGSPERRADENFAKSEISALTPRPPWNT</sequence>
<reference evidence="2 3" key="1">
    <citation type="journal article" date="2011" name="PLoS Genet.">
        <title>Azospirillum genomes reveal transition of bacteria from aquatic to terrestrial environments.</title>
        <authorList>
            <person name="Wisniewski-Dye F."/>
            <person name="Borziak K."/>
            <person name="Khalsa-Moyers G."/>
            <person name="Alexandre G."/>
            <person name="Sukharnikov L.O."/>
            <person name="Wuichet K."/>
            <person name="Hurst G.B."/>
            <person name="McDonald W.H."/>
            <person name="Robertson J.S."/>
            <person name="Barbe V."/>
            <person name="Calteau A."/>
            <person name="Rouy Z."/>
            <person name="Mangenot S."/>
            <person name="Prigent-Combaret C."/>
            <person name="Normand P."/>
            <person name="Boyer M."/>
            <person name="Siguier P."/>
            <person name="Dessaux Y."/>
            <person name="Elmerich C."/>
            <person name="Condemine G."/>
            <person name="Krishnen G."/>
            <person name="Kennedy I."/>
            <person name="Paterson A.H."/>
            <person name="Gonzalez V."/>
            <person name="Mavingui P."/>
            <person name="Zhulin I.B."/>
        </authorList>
    </citation>
    <scope>NUCLEOTIDE SEQUENCE [LARGE SCALE GENOMIC DNA]</scope>
    <source>
        <strain evidence="2 3">Sp245</strain>
    </source>
</reference>
<accession>A0A9P1JQ49</accession>
<dbReference type="AlphaFoldDB" id="A0A9P1JQ49"/>
<keyword evidence="3" id="KW-1185">Reference proteome</keyword>
<dbReference type="KEGG" id="abs:AZOBR_70191"/>
<dbReference type="Proteomes" id="UP000007319">
    <property type="component" value="Chromosome"/>
</dbReference>
<organism evidence="2 3">
    <name type="scientific">Azospirillum baldaniorum</name>
    <dbReference type="NCBI Taxonomy" id="1064539"/>
    <lineage>
        <taxon>Bacteria</taxon>
        <taxon>Pseudomonadati</taxon>
        <taxon>Pseudomonadota</taxon>
        <taxon>Alphaproteobacteria</taxon>
        <taxon>Rhodospirillales</taxon>
        <taxon>Azospirillaceae</taxon>
        <taxon>Azospirillum</taxon>
    </lineage>
</organism>
<feature type="region of interest" description="Disordered" evidence="1">
    <location>
        <begin position="1"/>
        <end position="62"/>
    </location>
</feature>
<evidence type="ECO:0000313" key="3">
    <source>
        <dbReference type="Proteomes" id="UP000007319"/>
    </source>
</evidence>
<proteinExistence type="predicted"/>